<reference evidence="7" key="1">
    <citation type="submission" date="2020-05" db="EMBL/GenBank/DDBJ databases">
        <authorList>
            <person name="Chiriac C."/>
            <person name="Salcher M."/>
            <person name="Ghai R."/>
            <person name="Kavagutti S V."/>
        </authorList>
    </citation>
    <scope>NUCLEOTIDE SEQUENCE</scope>
</reference>
<keyword evidence="2" id="KW-0479">Metal-binding</keyword>
<evidence type="ECO:0000256" key="3">
    <source>
        <dbReference type="ARBA" id="ARBA00022982"/>
    </source>
</evidence>
<proteinExistence type="predicted"/>
<dbReference type="EMBL" id="CAEZSP010000005">
    <property type="protein sequence ID" value="CAB4537097.1"/>
    <property type="molecule type" value="Genomic_DNA"/>
</dbReference>
<name>A0A6J6ES78_9ZZZZ</name>
<dbReference type="PRINTS" id="PR00352">
    <property type="entry name" value="3FE4SFRDOXIN"/>
</dbReference>
<dbReference type="InterPro" id="IPR001080">
    <property type="entry name" value="3Fe4S_ferredoxin"/>
</dbReference>
<dbReference type="InterPro" id="IPR051269">
    <property type="entry name" value="Fe-S_cluster_ET"/>
</dbReference>
<accession>A0A6J6ES78</accession>
<evidence type="ECO:0000256" key="2">
    <source>
        <dbReference type="ARBA" id="ARBA00022723"/>
    </source>
</evidence>
<organism evidence="7">
    <name type="scientific">freshwater metagenome</name>
    <dbReference type="NCBI Taxonomy" id="449393"/>
    <lineage>
        <taxon>unclassified sequences</taxon>
        <taxon>metagenomes</taxon>
        <taxon>ecological metagenomes</taxon>
    </lineage>
</organism>
<evidence type="ECO:0000256" key="4">
    <source>
        <dbReference type="ARBA" id="ARBA00023004"/>
    </source>
</evidence>
<evidence type="ECO:0000313" key="8">
    <source>
        <dbReference type="EMBL" id="CAB4619749.1"/>
    </source>
</evidence>
<keyword evidence="1" id="KW-0813">Transport</keyword>
<dbReference type="PANTHER" id="PTHR36923:SF3">
    <property type="entry name" value="FERREDOXIN"/>
    <property type="match status" value="1"/>
</dbReference>
<dbReference type="GO" id="GO:0005506">
    <property type="term" value="F:iron ion binding"/>
    <property type="evidence" value="ECO:0007669"/>
    <property type="project" value="InterPro"/>
</dbReference>
<dbReference type="EMBL" id="CAEZTL010000153">
    <property type="protein sequence ID" value="CAB4578275.1"/>
    <property type="molecule type" value="Genomic_DNA"/>
</dbReference>
<dbReference type="SUPFAM" id="SSF54862">
    <property type="entry name" value="4Fe-4S ferredoxins"/>
    <property type="match status" value="1"/>
</dbReference>
<dbReference type="EMBL" id="CAEZVG010000010">
    <property type="protein sequence ID" value="CAB4619749.1"/>
    <property type="molecule type" value="Genomic_DNA"/>
</dbReference>
<dbReference type="Pfam" id="PF13459">
    <property type="entry name" value="Fer4_15"/>
    <property type="match status" value="1"/>
</dbReference>
<sequence length="63" mass="6554">MKVRVDREACIGAGQCALVAGSIFDQDDEGLVILLNETPGESSHAAARKAATLCPAKAIVIEE</sequence>
<keyword evidence="4" id="KW-0408">Iron</keyword>
<dbReference type="PANTHER" id="PTHR36923">
    <property type="entry name" value="FERREDOXIN"/>
    <property type="match status" value="1"/>
</dbReference>
<evidence type="ECO:0000313" key="6">
    <source>
        <dbReference type="EMBL" id="CAB4537097.1"/>
    </source>
</evidence>
<protein>
    <submittedName>
        <fullName evidence="7">Unannotated protein</fullName>
    </submittedName>
</protein>
<dbReference type="AlphaFoldDB" id="A0A6J6ES78"/>
<keyword evidence="3" id="KW-0249">Electron transport</keyword>
<dbReference type="GO" id="GO:0009055">
    <property type="term" value="F:electron transfer activity"/>
    <property type="evidence" value="ECO:0007669"/>
    <property type="project" value="InterPro"/>
</dbReference>
<dbReference type="GO" id="GO:0051536">
    <property type="term" value="F:iron-sulfur cluster binding"/>
    <property type="evidence" value="ECO:0007669"/>
    <property type="project" value="UniProtKB-KW"/>
</dbReference>
<dbReference type="Gene3D" id="3.30.70.20">
    <property type="match status" value="1"/>
</dbReference>
<gene>
    <name evidence="6" type="ORF">UFOPK1440_00223</name>
    <name evidence="7" type="ORF">UFOPK1683_01087</name>
    <name evidence="8" type="ORF">UFOPK1946_00367</name>
</gene>
<evidence type="ECO:0000256" key="5">
    <source>
        <dbReference type="ARBA" id="ARBA00023014"/>
    </source>
</evidence>
<evidence type="ECO:0000256" key="1">
    <source>
        <dbReference type="ARBA" id="ARBA00022448"/>
    </source>
</evidence>
<keyword evidence="5" id="KW-0411">Iron-sulfur</keyword>
<evidence type="ECO:0000313" key="7">
    <source>
        <dbReference type="EMBL" id="CAB4578275.1"/>
    </source>
</evidence>